<reference evidence="3" key="1">
    <citation type="submission" date="2023-03" db="EMBL/GenBank/DDBJ databases">
        <title>Amycolatopsis taiwanensis NBRC 103393.</title>
        <authorList>
            <person name="Ichikawa N."/>
            <person name="Sato H."/>
            <person name="Tonouchi N."/>
        </authorList>
    </citation>
    <scope>NUCLEOTIDE SEQUENCE</scope>
    <source>
        <strain evidence="3">NBRC 103393</strain>
    </source>
</reference>
<accession>A0A9W6QXW8</accession>
<feature type="region of interest" description="Disordered" evidence="1">
    <location>
        <begin position="204"/>
        <end position="237"/>
    </location>
</feature>
<dbReference type="Gene3D" id="3.90.70.10">
    <property type="entry name" value="Cysteine proteinases"/>
    <property type="match status" value="1"/>
</dbReference>
<organism evidence="3 4">
    <name type="scientific">Amycolatopsis taiwanensis</name>
    <dbReference type="NCBI Taxonomy" id="342230"/>
    <lineage>
        <taxon>Bacteria</taxon>
        <taxon>Bacillati</taxon>
        <taxon>Actinomycetota</taxon>
        <taxon>Actinomycetes</taxon>
        <taxon>Pseudonocardiales</taxon>
        <taxon>Pseudonocardiaceae</taxon>
        <taxon>Amycolatopsis</taxon>
    </lineage>
</organism>
<dbReference type="Proteomes" id="UP001165136">
    <property type="component" value="Unassembled WGS sequence"/>
</dbReference>
<dbReference type="AlphaFoldDB" id="A0A9W6QXW8"/>
<name>A0A9W6QXW8_9PSEU</name>
<proteinExistence type="predicted"/>
<feature type="domain" description="Peptidase C39-like" evidence="2">
    <location>
        <begin position="244"/>
        <end position="385"/>
    </location>
</feature>
<comment type="caution">
    <text evidence="3">The sequence shown here is derived from an EMBL/GenBank/DDBJ whole genome shotgun (WGS) entry which is preliminary data.</text>
</comment>
<gene>
    <name evidence="3" type="ORF">Atai01_15090</name>
</gene>
<sequence>MPKHRNAGDRTPKAVVRALIDRFHAYLDGHPPKAVLRALVFHLYSVGRALQTVARVLVDRLHLYSVGRRLQAVAQVLADRLHLYAAGRRLQAVARVLADRLHLYAAGRRLQTAARALVDRLGPYWRGNSPEAGARALVERLFPFWGGRTPEAVVRTLVGRLYPSSDGRVWPRTVSGKALSAVVISGAIVAVAHPLVAGVDPDPVPPAAQAAPQAPVPAAPEMPAAPSEPEVAPQAPQPVTKSLPVVYQAQRTEYWCGPTAARIALSSMTNDLPDQRTLAAQLGTTVDGTDYIGQVVAGLNSELAGTGISYVTRDWGGRSLTSDMMQQLWSDTVRDVDAGKAMVANIVAKPSNRPPGYPSNQTIYHYVAVVGYNSADGTVHISDPARFSGIEDYWLSLDHLASLIQPKGYAA</sequence>
<evidence type="ECO:0000313" key="3">
    <source>
        <dbReference type="EMBL" id="GLY64890.1"/>
    </source>
</evidence>
<evidence type="ECO:0000259" key="2">
    <source>
        <dbReference type="Pfam" id="PF13529"/>
    </source>
</evidence>
<dbReference type="EMBL" id="BSTI01000003">
    <property type="protein sequence ID" value="GLY64890.1"/>
    <property type="molecule type" value="Genomic_DNA"/>
</dbReference>
<dbReference type="InterPro" id="IPR039564">
    <property type="entry name" value="Peptidase_C39-like"/>
</dbReference>
<evidence type="ECO:0000313" key="4">
    <source>
        <dbReference type="Proteomes" id="UP001165136"/>
    </source>
</evidence>
<dbReference type="Pfam" id="PF13529">
    <property type="entry name" value="Peptidase_C39_2"/>
    <property type="match status" value="1"/>
</dbReference>
<dbReference type="InterPro" id="IPR038765">
    <property type="entry name" value="Papain-like_cys_pep_sf"/>
</dbReference>
<dbReference type="SUPFAM" id="SSF54001">
    <property type="entry name" value="Cysteine proteinases"/>
    <property type="match status" value="1"/>
</dbReference>
<protein>
    <recommendedName>
        <fullName evidence="2">Peptidase C39-like domain-containing protein</fullName>
    </recommendedName>
</protein>
<feature type="compositionally biased region" description="Low complexity" evidence="1">
    <location>
        <begin position="221"/>
        <end position="237"/>
    </location>
</feature>
<keyword evidence="4" id="KW-1185">Reference proteome</keyword>
<evidence type="ECO:0000256" key="1">
    <source>
        <dbReference type="SAM" id="MobiDB-lite"/>
    </source>
</evidence>